<comment type="similarity">
    <text evidence="1">Belongs to the NodU/CmcH family.</text>
</comment>
<dbReference type="Gene3D" id="3.30.420.40">
    <property type="match status" value="2"/>
</dbReference>
<dbReference type="InterPro" id="IPR043129">
    <property type="entry name" value="ATPase_NBD"/>
</dbReference>
<proteinExistence type="inferred from homology"/>
<protein>
    <submittedName>
        <fullName evidence="4">Nodulation protein NolNO</fullName>
    </submittedName>
</protein>
<dbReference type="InterPro" id="IPR003696">
    <property type="entry name" value="Carbtransf_dom"/>
</dbReference>
<reference evidence="4" key="1">
    <citation type="journal article" date="2014" name="Int. J. Syst. Evol. Microbiol.">
        <title>Complete genome of a new Firmicutes species belonging to the dominant human colonic microbiota ('Ruminococcus bicirculans') reveals two chromosomes and a selective capacity to utilize plant glucans.</title>
        <authorList>
            <consortium name="NISC Comparative Sequencing Program"/>
            <person name="Wegmann U."/>
            <person name="Louis P."/>
            <person name="Goesmann A."/>
            <person name="Henrissat B."/>
            <person name="Duncan S.H."/>
            <person name="Flint H.J."/>
        </authorList>
    </citation>
    <scope>NUCLEOTIDE SEQUENCE</scope>
    <source>
        <strain evidence="4">NBRC 107169</strain>
    </source>
</reference>
<dbReference type="SUPFAM" id="SSF53067">
    <property type="entry name" value="Actin-like ATPase domain"/>
    <property type="match status" value="1"/>
</dbReference>
<dbReference type="InterPro" id="IPR031730">
    <property type="entry name" value="Carbam_trans_C"/>
</dbReference>
<name>A0ABQ5URW1_9HYPH</name>
<dbReference type="Gene3D" id="3.90.870.20">
    <property type="entry name" value="Carbamoyltransferase, C-terminal domain"/>
    <property type="match status" value="1"/>
</dbReference>
<sequence length="527" mass="58625">MKSLGLHKDPWHNTGACAISGHDGEYNIAFLSEERLDRVKDSRAFPQKSIEACMRHLDVPSISQFDAVVMDYIETDKDWRLDQFRRPCSTENLLRDVVPERIHMIDHHLCHAYAAFMTSPFEEAAILIVDGRGSNKQTQSLFIGSGNSIKFIEGTDTIGIGLLYAAMTQHIGFGNLQEGKTMGLAPYGANEPPLAYDFDGRFEGIRTSYETFCVEGNYSLRQDILSPSTFAEQARAAYETQMECERALLHLGKYARKVTGMPNLCLSGGVALNSVANNSLLKARIFDDIFINPAASDTGIPLGAAYYGHYALGQNKRRAGEISPYLGPTYSSERIDEAIAVFSGYKIVRDNALKQAIEMLCANKIVARFEGRSEMGPRALGHRSILMNPLIAENKDVLNARVKFREEFRPFAPIVMEEHSQDYFDIDRPCPYMLLVPNVLPNKRDVIPAVTHVDGTARVQTVTQSFNGKLYTILEAFDEKTGVPVLLNTSFNVAGEPIVETPEDAIKCFLGTDIDALFIEDVLLVKN</sequence>
<dbReference type="EMBL" id="BSNI01000002">
    <property type="protein sequence ID" value="GLQ17619.1"/>
    <property type="molecule type" value="Genomic_DNA"/>
</dbReference>
<evidence type="ECO:0000256" key="1">
    <source>
        <dbReference type="ARBA" id="ARBA00006129"/>
    </source>
</evidence>
<dbReference type="RefSeq" id="WP_284363898.1">
    <property type="nucleotide sequence ID" value="NZ_BSNI01000002.1"/>
</dbReference>
<dbReference type="Pfam" id="PF02543">
    <property type="entry name" value="Carbam_trans_N"/>
    <property type="match status" value="1"/>
</dbReference>
<dbReference type="PANTHER" id="PTHR34847">
    <property type="entry name" value="NODULATION PROTEIN U"/>
    <property type="match status" value="1"/>
</dbReference>
<organism evidence="4 5">
    <name type="scientific">Maritalea porphyrae</name>
    <dbReference type="NCBI Taxonomy" id="880732"/>
    <lineage>
        <taxon>Bacteria</taxon>
        <taxon>Pseudomonadati</taxon>
        <taxon>Pseudomonadota</taxon>
        <taxon>Alphaproteobacteria</taxon>
        <taxon>Hyphomicrobiales</taxon>
        <taxon>Devosiaceae</taxon>
        <taxon>Maritalea</taxon>
    </lineage>
</organism>
<evidence type="ECO:0000313" key="5">
    <source>
        <dbReference type="Proteomes" id="UP001161405"/>
    </source>
</evidence>
<dbReference type="Proteomes" id="UP001161405">
    <property type="component" value="Unassembled WGS sequence"/>
</dbReference>
<dbReference type="Pfam" id="PF16861">
    <property type="entry name" value="Carbam_trans_C"/>
    <property type="match status" value="1"/>
</dbReference>
<evidence type="ECO:0000259" key="2">
    <source>
        <dbReference type="Pfam" id="PF02543"/>
    </source>
</evidence>
<feature type="domain" description="Carbamoyltransferase C-terminal" evidence="3">
    <location>
        <begin position="358"/>
        <end position="526"/>
    </location>
</feature>
<dbReference type="InterPro" id="IPR038152">
    <property type="entry name" value="Carbam_trans_C_sf"/>
</dbReference>
<dbReference type="CDD" id="cd24098">
    <property type="entry name" value="ASKHA_NBD_TobZ_N"/>
    <property type="match status" value="1"/>
</dbReference>
<feature type="domain" description="Carbamoyltransferase" evidence="2">
    <location>
        <begin position="100"/>
        <end position="305"/>
    </location>
</feature>
<dbReference type="PANTHER" id="PTHR34847:SF1">
    <property type="entry name" value="NODULATION PROTEIN U"/>
    <property type="match status" value="1"/>
</dbReference>
<dbReference type="InterPro" id="IPR051338">
    <property type="entry name" value="NodU/CmcH_Carbamoyltrnsfr"/>
</dbReference>
<comment type="caution">
    <text evidence="4">The sequence shown here is derived from an EMBL/GenBank/DDBJ whole genome shotgun (WGS) entry which is preliminary data.</text>
</comment>
<gene>
    <name evidence="4" type="primary">nolO</name>
    <name evidence="4" type="ORF">GCM10007879_18680</name>
</gene>
<accession>A0ABQ5URW1</accession>
<keyword evidence="5" id="KW-1185">Reference proteome</keyword>
<evidence type="ECO:0000313" key="4">
    <source>
        <dbReference type="EMBL" id="GLQ17619.1"/>
    </source>
</evidence>
<evidence type="ECO:0000259" key="3">
    <source>
        <dbReference type="Pfam" id="PF16861"/>
    </source>
</evidence>
<reference evidence="4" key="2">
    <citation type="submission" date="2023-01" db="EMBL/GenBank/DDBJ databases">
        <title>Draft genome sequence of Maritalea porphyrae strain NBRC 107169.</title>
        <authorList>
            <person name="Sun Q."/>
            <person name="Mori K."/>
        </authorList>
    </citation>
    <scope>NUCLEOTIDE SEQUENCE</scope>
    <source>
        <strain evidence="4">NBRC 107169</strain>
    </source>
</reference>